<dbReference type="Gene3D" id="3.40.50.10490">
    <property type="entry name" value="Glucose-6-phosphate isomerase like protein, domain 1"/>
    <property type="match status" value="1"/>
</dbReference>
<keyword evidence="6" id="KW-1185">Reference proteome</keyword>
<keyword evidence="3" id="KW-0804">Transcription</keyword>
<dbReference type="Pfam" id="PF01380">
    <property type="entry name" value="SIS"/>
    <property type="match status" value="1"/>
</dbReference>
<keyword evidence="1" id="KW-0805">Transcription regulation</keyword>
<evidence type="ECO:0000259" key="4">
    <source>
        <dbReference type="PROSITE" id="PS51071"/>
    </source>
</evidence>
<feature type="domain" description="HTH rpiR-type" evidence="4">
    <location>
        <begin position="4"/>
        <end position="80"/>
    </location>
</feature>
<dbReference type="SUPFAM" id="SSF53697">
    <property type="entry name" value="SIS domain"/>
    <property type="match status" value="1"/>
</dbReference>
<gene>
    <name evidence="5" type="ORF">ABUE30_14055</name>
</gene>
<keyword evidence="2" id="KW-0238">DNA-binding</keyword>
<comment type="caution">
    <text evidence="5">The sequence shown here is derived from an EMBL/GenBank/DDBJ whole genome shotgun (WGS) entry which is preliminary data.</text>
</comment>
<dbReference type="InterPro" id="IPR035472">
    <property type="entry name" value="RpiR-like_SIS"/>
</dbReference>
<dbReference type="InterPro" id="IPR000281">
    <property type="entry name" value="HTH_RpiR"/>
</dbReference>
<reference evidence="5 6" key="1">
    <citation type="journal article" date="2013" name="Int. J. Syst. Evol. Microbiol.">
        <title>Celerinatantimonas yamalensis sp. nov., a cold-adapted diazotrophic bacterium from a cold permafrost brine.</title>
        <authorList>
            <person name="Shcherbakova V."/>
            <person name="Chuvilskaya N."/>
            <person name="Rivkina E."/>
            <person name="Demidov N."/>
            <person name="Uchaeva V."/>
            <person name="Suetin S."/>
            <person name="Suzina N."/>
            <person name="Gilichinsky D."/>
        </authorList>
    </citation>
    <scope>NUCLEOTIDE SEQUENCE [LARGE SCALE GENOMIC DNA]</scope>
    <source>
        <strain evidence="5 6">C7</strain>
    </source>
</reference>
<protein>
    <submittedName>
        <fullName evidence="5">MurR/RpiR family transcriptional regulator</fullName>
    </submittedName>
</protein>
<dbReference type="InterPro" id="IPR001347">
    <property type="entry name" value="SIS_dom"/>
</dbReference>
<dbReference type="Gene3D" id="1.10.10.10">
    <property type="entry name" value="Winged helix-like DNA-binding domain superfamily/Winged helix DNA-binding domain"/>
    <property type="match status" value="1"/>
</dbReference>
<evidence type="ECO:0000256" key="3">
    <source>
        <dbReference type="ARBA" id="ARBA00023163"/>
    </source>
</evidence>
<name>A0ABW9G9H8_9GAMM</name>
<evidence type="ECO:0000313" key="5">
    <source>
        <dbReference type="EMBL" id="MFM2486172.1"/>
    </source>
</evidence>
<dbReference type="SUPFAM" id="SSF46689">
    <property type="entry name" value="Homeodomain-like"/>
    <property type="match status" value="1"/>
</dbReference>
<dbReference type="EMBL" id="JBEQCT010000007">
    <property type="protein sequence ID" value="MFM2486172.1"/>
    <property type="molecule type" value="Genomic_DNA"/>
</dbReference>
<dbReference type="InterPro" id="IPR036388">
    <property type="entry name" value="WH-like_DNA-bd_sf"/>
</dbReference>
<dbReference type="CDD" id="cd05013">
    <property type="entry name" value="SIS_RpiR"/>
    <property type="match status" value="1"/>
</dbReference>
<evidence type="ECO:0000256" key="1">
    <source>
        <dbReference type="ARBA" id="ARBA00023015"/>
    </source>
</evidence>
<dbReference type="RefSeq" id="WP_408624457.1">
    <property type="nucleotide sequence ID" value="NZ_JBEQCT010000007.1"/>
</dbReference>
<dbReference type="InterPro" id="IPR047640">
    <property type="entry name" value="RpiR-like"/>
</dbReference>
<dbReference type="InterPro" id="IPR009057">
    <property type="entry name" value="Homeodomain-like_sf"/>
</dbReference>
<proteinExistence type="predicted"/>
<evidence type="ECO:0000256" key="2">
    <source>
        <dbReference type="ARBA" id="ARBA00023125"/>
    </source>
</evidence>
<evidence type="ECO:0000313" key="6">
    <source>
        <dbReference type="Proteomes" id="UP001629953"/>
    </source>
</evidence>
<accession>A0ABW9G9H8</accession>
<dbReference type="PANTHER" id="PTHR30514">
    <property type="entry name" value="GLUCOKINASE"/>
    <property type="match status" value="1"/>
</dbReference>
<dbReference type="Proteomes" id="UP001629953">
    <property type="component" value="Unassembled WGS sequence"/>
</dbReference>
<dbReference type="Pfam" id="PF01418">
    <property type="entry name" value="HTH_6"/>
    <property type="match status" value="1"/>
</dbReference>
<dbReference type="InterPro" id="IPR046348">
    <property type="entry name" value="SIS_dom_sf"/>
</dbReference>
<sequence>MASSELAQRICQYLERLSPKERQLADFLLTHEAELAIYSSADMARLADVSKPVVSRFFKRLGYESFAQVRSNLRRDVSSGSPQFVDLDNNLEQLLSAHQAQETRNWQQTLLGLQSQPLDAIVSALLQSSRVLVIGQRNSYPVALHWRQQLIQMRRSVWLAPQPGQTLAEEITDLAFDDLVVVVALSRRAKVIKALLRALSSSEAKVLLVTDPSGLELTTYADWTLPCHQLSPGGFASYASAMALVNVVCNLCLNVSHKPRISQIDQSYQDLDELDTTL</sequence>
<dbReference type="PANTHER" id="PTHR30514:SF18">
    <property type="entry name" value="RPIR-FAMILY TRANSCRIPTIONAL REGULATOR"/>
    <property type="match status" value="1"/>
</dbReference>
<organism evidence="5 6">
    <name type="scientific">Celerinatantimonas yamalensis</name>
    <dbReference type="NCBI Taxonomy" id="559956"/>
    <lineage>
        <taxon>Bacteria</taxon>
        <taxon>Pseudomonadati</taxon>
        <taxon>Pseudomonadota</taxon>
        <taxon>Gammaproteobacteria</taxon>
        <taxon>Celerinatantimonadaceae</taxon>
        <taxon>Celerinatantimonas</taxon>
    </lineage>
</organism>
<dbReference type="PROSITE" id="PS51071">
    <property type="entry name" value="HTH_RPIR"/>
    <property type="match status" value="1"/>
</dbReference>